<sequence length="445" mass="49761">MESPDGADSRDQRGTAEDGGPIPLATHLHPNQWSIEVRCSTLARMFRCPAGASPIASTSPTCHLSVIVTGWAAWLRSPDRYIHPLDGKLRRLIVQSTDKIFDAQGLVTWPRTYVRKVSPLGARLATWPNVLDFSYNAAHCKYHGDAKVWRNLLENCQGLAETIDGGVAFTVISVEEWYAQNTSSGQVLEYLFVAYSTEQFRNLSDNDMKALHNIAVKATKDAGGTIRLSRLELAILALKYRLSERYVCLLPKTLEQPWHCMDDQYECSPWDIEPQYQVARVCHDDTVILDGAHGACIRWKSFRPVWAATGPSFKRICAQKLMEMSFVFFVIAVALFAVAGPLAAQSKRACKYGGCDSYDVASPLAPYIVPGVMFFLIWITVVLLTPMLVRIVYGGKFHNVQARFFGIEGYLNPPTVERAICPLSALRNSKYMIAICRRQNCRPMG</sequence>
<keyword evidence="2" id="KW-0812">Transmembrane</keyword>
<dbReference type="EMBL" id="JAUKUD010000004">
    <property type="protein sequence ID" value="KAK0746920.1"/>
    <property type="molecule type" value="Genomic_DNA"/>
</dbReference>
<name>A0AA40EWL7_9PEZI</name>
<dbReference type="AlphaFoldDB" id="A0AA40EWL7"/>
<feature type="transmembrane region" description="Helical" evidence="2">
    <location>
        <begin position="324"/>
        <end position="344"/>
    </location>
</feature>
<keyword evidence="2" id="KW-1133">Transmembrane helix</keyword>
<evidence type="ECO:0000256" key="2">
    <source>
        <dbReference type="SAM" id="Phobius"/>
    </source>
</evidence>
<evidence type="ECO:0000256" key="1">
    <source>
        <dbReference type="SAM" id="MobiDB-lite"/>
    </source>
</evidence>
<keyword evidence="4" id="KW-1185">Reference proteome</keyword>
<evidence type="ECO:0000313" key="4">
    <source>
        <dbReference type="Proteomes" id="UP001172155"/>
    </source>
</evidence>
<gene>
    <name evidence="3" type="ORF">B0T18DRAFT_391280</name>
</gene>
<feature type="compositionally biased region" description="Basic and acidic residues" evidence="1">
    <location>
        <begin position="7"/>
        <end position="16"/>
    </location>
</feature>
<feature type="transmembrane region" description="Helical" evidence="2">
    <location>
        <begin position="364"/>
        <end position="389"/>
    </location>
</feature>
<protein>
    <submittedName>
        <fullName evidence="3">Uncharacterized protein</fullName>
    </submittedName>
</protein>
<proteinExistence type="predicted"/>
<comment type="caution">
    <text evidence="3">The sequence shown here is derived from an EMBL/GenBank/DDBJ whole genome shotgun (WGS) entry which is preliminary data.</text>
</comment>
<organism evidence="3 4">
    <name type="scientific">Schizothecium vesticola</name>
    <dbReference type="NCBI Taxonomy" id="314040"/>
    <lineage>
        <taxon>Eukaryota</taxon>
        <taxon>Fungi</taxon>
        <taxon>Dikarya</taxon>
        <taxon>Ascomycota</taxon>
        <taxon>Pezizomycotina</taxon>
        <taxon>Sordariomycetes</taxon>
        <taxon>Sordariomycetidae</taxon>
        <taxon>Sordariales</taxon>
        <taxon>Schizotheciaceae</taxon>
        <taxon>Schizothecium</taxon>
    </lineage>
</organism>
<dbReference type="Proteomes" id="UP001172155">
    <property type="component" value="Unassembled WGS sequence"/>
</dbReference>
<accession>A0AA40EWL7</accession>
<keyword evidence="2" id="KW-0472">Membrane</keyword>
<feature type="region of interest" description="Disordered" evidence="1">
    <location>
        <begin position="1"/>
        <end position="25"/>
    </location>
</feature>
<evidence type="ECO:0000313" key="3">
    <source>
        <dbReference type="EMBL" id="KAK0746920.1"/>
    </source>
</evidence>
<reference evidence="3" key="1">
    <citation type="submission" date="2023-06" db="EMBL/GenBank/DDBJ databases">
        <title>Genome-scale phylogeny and comparative genomics of the fungal order Sordariales.</title>
        <authorList>
            <consortium name="Lawrence Berkeley National Laboratory"/>
            <person name="Hensen N."/>
            <person name="Bonometti L."/>
            <person name="Westerberg I."/>
            <person name="Brannstrom I.O."/>
            <person name="Guillou S."/>
            <person name="Cros-Aarteil S."/>
            <person name="Calhoun S."/>
            <person name="Haridas S."/>
            <person name="Kuo A."/>
            <person name="Mondo S."/>
            <person name="Pangilinan J."/>
            <person name="Riley R."/>
            <person name="LaButti K."/>
            <person name="Andreopoulos B."/>
            <person name="Lipzen A."/>
            <person name="Chen C."/>
            <person name="Yanf M."/>
            <person name="Daum C."/>
            <person name="Ng V."/>
            <person name="Clum A."/>
            <person name="Steindorff A."/>
            <person name="Ohm R."/>
            <person name="Martin F."/>
            <person name="Silar P."/>
            <person name="Natvig D."/>
            <person name="Lalanne C."/>
            <person name="Gautier V."/>
            <person name="Ament-velasquez S.L."/>
            <person name="Kruys A."/>
            <person name="Hutchinson M.I."/>
            <person name="Powell A.J."/>
            <person name="Barry K."/>
            <person name="Miller A.N."/>
            <person name="Grigoriev I.V."/>
            <person name="Debuchy R."/>
            <person name="Gladieux P."/>
            <person name="Thoren M.H."/>
            <person name="Johannesson H."/>
        </authorList>
    </citation>
    <scope>NUCLEOTIDE SEQUENCE</scope>
    <source>
        <strain evidence="3">SMH3187-1</strain>
    </source>
</reference>